<sequence length="98" mass="10017">MRKFVIAALFALAAAPAAAAEAPATVTVPFADLNLSSAAGSATLEARISAAVNSVCKRPNIRDLKAMQSWEDCKAEARTAVQGQLAYTGAPVQVASAL</sequence>
<accession>A0A6I4TPH7</accession>
<feature type="chain" id="PRO_5026268760" evidence="1">
    <location>
        <begin position="20"/>
        <end position="98"/>
    </location>
</feature>
<keyword evidence="1" id="KW-0732">Signal</keyword>
<dbReference type="Proteomes" id="UP000469430">
    <property type="component" value="Unassembled WGS sequence"/>
</dbReference>
<proteinExistence type="predicted"/>
<feature type="signal peptide" evidence="1">
    <location>
        <begin position="1"/>
        <end position="19"/>
    </location>
</feature>
<evidence type="ECO:0000313" key="3">
    <source>
        <dbReference type="Proteomes" id="UP000469430"/>
    </source>
</evidence>
<evidence type="ECO:0000256" key="1">
    <source>
        <dbReference type="SAM" id="SignalP"/>
    </source>
</evidence>
<keyword evidence="3" id="KW-1185">Reference proteome</keyword>
<dbReference type="InterPro" id="IPR030972">
    <property type="entry name" value="UrcA_uranyl"/>
</dbReference>
<organism evidence="2 3">
    <name type="scientific">Croceibacterium xixiisoli</name>
    <dbReference type="NCBI Taxonomy" id="1476466"/>
    <lineage>
        <taxon>Bacteria</taxon>
        <taxon>Pseudomonadati</taxon>
        <taxon>Pseudomonadota</taxon>
        <taxon>Alphaproteobacteria</taxon>
        <taxon>Sphingomonadales</taxon>
        <taxon>Erythrobacteraceae</taxon>
        <taxon>Croceibacterium</taxon>
    </lineage>
</organism>
<gene>
    <name evidence="2" type="ORF">GRI97_01670</name>
</gene>
<name>A0A6I4TPH7_9SPHN</name>
<dbReference type="RefSeq" id="WP_161389405.1">
    <property type="nucleotide sequence ID" value="NZ_JBHSCP010000001.1"/>
</dbReference>
<dbReference type="AlphaFoldDB" id="A0A6I4TPH7"/>
<reference evidence="2 3" key="1">
    <citation type="submission" date="2019-12" db="EMBL/GenBank/DDBJ databases">
        <title>Genomic-based taxomic classification of the family Erythrobacteraceae.</title>
        <authorList>
            <person name="Xu L."/>
        </authorList>
    </citation>
    <scope>NUCLEOTIDE SEQUENCE [LARGE SCALE GENOMIC DNA]</scope>
    <source>
        <strain evidence="2 3">S36</strain>
    </source>
</reference>
<dbReference type="OrthoDB" id="7429105at2"/>
<dbReference type="EMBL" id="WTYJ01000001">
    <property type="protein sequence ID" value="MXO97696.1"/>
    <property type="molecule type" value="Genomic_DNA"/>
</dbReference>
<protein>
    <submittedName>
        <fullName evidence="2">UrcA family protein</fullName>
    </submittedName>
</protein>
<comment type="caution">
    <text evidence="2">The sequence shown here is derived from an EMBL/GenBank/DDBJ whole genome shotgun (WGS) entry which is preliminary data.</text>
</comment>
<evidence type="ECO:0000313" key="2">
    <source>
        <dbReference type="EMBL" id="MXO97696.1"/>
    </source>
</evidence>
<dbReference type="NCBIfam" id="TIGR04433">
    <property type="entry name" value="UrcA_uranyl"/>
    <property type="match status" value="1"/>
</dbReference>